<protein>
    <submittedName>
        <fullName evidence="1">Uncharacterized protein</fullName>
    </submittedName>
</protein>
<dbReference type="HOGENOM" id="CLU_2277535_0_0_1"/>
<gene>
    <name evidence="1" type="ORF">FOMPIDRAFT_1052577</name>
</gene>
<proteinExistence type="predicted"/>
<name>S8FG27_FOMSC</name>
<evidence type="ECO:0000313" key="2">
    <source>
        <dbReference type="Proteomes" id="UP000015241"/>
    </source>
</evidence>
<organism evidence="1 2">
    <name type="scientific">Fomitopsis schrenkii</name>
    <name type="common">Brown rot fungus</name>
    <dbReference type="NCBI Taxonomy" id="2126942"/>
    <lineage>
        <taxon>Eukaryota</taxon>
        <taxon>Fungi</taxon>
        <taxon>Dikarya</taxon>
        <taxon>Basidiomycota</taxon>
        <taxon>Agaricomycotina</taxon>
        <taxon>Agaricomycetes</taxon>
        <taxon>Polyporales</taxon>
        <taxon>Fomitopsis</taxon>
    </lineage>
</organism>
<dbReference type="EMBL" id="KE504177">
    <property type="protein sequence ID" value="EPS97364.1"/>
    <property type="molecule type" value="Genomic_DNA"/>
</dbReference>
<dbReference type="Proteomes" id="UP000015241">
    <property type="component" value="Unassembled WGS sequence"/>
</dbReference>
<reference evidence="1 2" key="1">
    <citation type="journal article" date="2012" name="Science">
        <title>The Paleozoic origin of enzymatic lignin decomposition reconstructed from 31 fungal genomes.</title>
        <authorList>
            <person name="Floudas D."/>
            <person name="Binder M."/>
            <person name="Riley R."/>
            <person name="Barry K."/>
            <person name="Blanchette R.A."/>
            <person name="Henrissat B."/>
            <person name="Martinez A.T."/>
            <person name="Otillar R."/>
            <person name="Spatafora J.W."/>
            <person name="Yadav J.S."/>
            <person name="Aerts A."/>
            <person name="Benoit I."/>
            <person name="Boyd A."/>
            <person name="Carlson A."/>
            <person name="Copeland A."/>
            <person name="Coutinho P.M."/>
            <person name="de Vries R.P."/>
            <person name="Ferreira P."/>
            <person name="Findley K."/>
            <person name="Foster B."/>
            <person name="Gaskell J."/>
            <person name="Glotzer D."/>
            <person name="Gorecki P."/>
            <person name="Heitman J."/>
            <person name="Hesse C."/>
            <person name="Hori C."/>
            <person name="Igarashi K."/>
            <person name="Jurgens J.A."/>
            <person name="Kallen N."/>
            <person name="Kersten P."/>
            <person name="Kohler A."/>
            <person name="Kuees U."/>
            <person name="Kumar T.K.A."/>
            <person name="Kuo A."/>
            <person name="LaButti K."/>
            <person name="Larrondo L.F."/>
            <person name="Lindquist E."/>
            <person name="Ling A."/>
            <person name="Lombard V."/>
            <person name="Lucas S."/>
            <person name="Lundell T."/>
            <person name="Martin R."/>
            <person name="McLaughlin D.J."/>
            <person name="Morgenstern I."/>
            <person name="Morin E."/>
            <person name="Murat C."/>
            <person name="Nagy L.G."/>
            <person name="Nolan M."/>
            <person name="Ohm R.A."/>
            <person name="Patyshakuliyeva A."/>
            <person name="Rokas A."/>
            <person name="Ruiz-Duenas F.J."/>
            <person name="Sabat G."/>
            <person name="Salamov A."/>
            <person name="Samejima M."/>
            <person name="Schmutz J."/>
            <person name="Slot J.C."/>
            <person name="St John F."/>
            <person name="Stenlid J."/>
            <person name="Sun H."/>
            <person name="Sun S."/>
            <person name="Syed K."/>
            <person name="Tsang A."/>
            <person name="Wiebenga A."/>
            <person name="Young D."/>
            <person name="Pisabarro A."/>
            <person name="Eastwood D.C."/>
            <person name="Martin F."/>
            <person name="Cullen D."/>
            <person name="Grigoriev I.V."/>
            <person name="Hibbett D.S."/>
        </authorList>
    </citation>
    <scope>NUCLEOTIDE SEQUENCE</scope>
    <source>
        <strain evidence="2">FP-58527</strain>
    </source>
</reference>
<dbReference type="AlphaFoldDB" id="S8FG27"/>
<dbReference type="InParanoid" id="S8FG27"/>
<sequence>MPSSAFTAVTFGMSTSHVRVRKVTGVHHPTLAPSSAMTLVPLHEAQANPEIKYRDLYEEAQGPRVIELSMGIRAYSPVHGVAIPLVSLKEAQRDAAIKYRGL</sequence>
<keyword evidence="2" id="KW-1185">Reference proteome</keyword>
<evidence type="ECO:0000313" key="1">
    <source>
        <dbReference type="EMBL" id="EPS97364.1"/>
    </source>
</evidence>
<accession>S8FG27</accession>